<accession>A0A0D8BG61</accession>
<evidence type="ECO:0000313" key="2">
    <source>
        <dbReference type="Proteomes" id="UP000032545"/>
    </source>
</evidence>
<comment type="caution">
    <text evidence="1">The sequence shown here is derived from an EMBL/GenBank/DDBJ whole genome shotgun (WGS) entry which is preliminary data.</text>
</comment>
<gene>
    <name evidence="1" type="ORF">FF36_03284</name>
</gene>
<name>A0A0D8BG61_9ACTN</name>
<reference evidence="1 2" key="2">
    <citation type="journal article" date="2016" name="Genome Announc.">
        <title>Permanent Draft Genome Sequences for Two Variants of Frankia sp. Strain CpI1, the First Frankia Strain Isolated from Root Nodules of Comptonia peregrina.</title>
        <authorList>
            <person name="Oshone R."/>
            <person name="Hurst S.G.IV."/>
            <person name="Abebe-Akele F."/>
            <person name="Simpson S."/>
            <person name="Morris K."/>
            <person name="Thomas W.K."/>
            <person name="Tisa L.S."/>
        </authorList>
    </citation>
    <scope>NUCLEOTIDE SEQUENCE [LARGE SCALE GENOMIC DNA]</scope>
    <source>
        <strain evidence="2">CpI1-S</strain>
    </source>
</reference>
<keyword evidence="2" id="KW-1185">Reference proteome</keyword>
<sequence>MTPGPRHGRRLAIPARTCILELMTESAVPRRRLPNSPFKVPAVPAQERFSVGDRVTHDVYGLGRVIGVTGDTSVDVDFGSRQERIPSPFSRMYRL</sequence>
<reference evidence="2" key="1">
    <citation type="submission" date="2015-02" db="EMBL/GenBank/DDBJ databases">
        <title>Draft Genome of Frankia sp. CpI1-S.</title>
        <authorList>
            <person name="Oshone R.T."/>
            <person name="Ngom M."/>
            <person name="Ghodhbane-Gtari F."/>
            <person name="Gtari M."/>
            <person name="Morris K."/>
            <person name="Thomas K."/>
            <person name="Sen A."/>
            <person name="Tisa L.S."/>
        </authorList>
    </citation>
    <scope>NUCLEOTIDE SEQUENCE [LARGE SCALE GENOMIC DNA]</scope>
    <source>
        <strain evidence="2">CpI1-S</strain>
    </source>
</reference>
<dbReference type="PATRIC" id="fig|1502723.3.peg.2702"/>
<proteinExistence type="predicted"/>
<dbReference type="AlphaFoldDB" id="A0A0D8BG61"/>
<dbReference type="Proteomes" id="UP000032545">
    <property type="component" value="Unassembled WGS sequence"/>
</dbReference>
<evidence type="ECO:0000313" key="1">
    <source>
        <dbReference type="EMBL" id="KJE22412.1"/>
    </source>
</evidence>
<protein>
    <submittedName>
        <fullName evidence="1">Uncharacterized protein</fullName>
    </submittedName>
</protein>
<dbReference type="EMBL" id="JYFN01000024">
    <property type="protein sequence ID" value="KJE22412.1"/>
    <property type="molecule type" value="Genomic_DNA"/>
</dbReference>
<organism evidence="1 2">
    <name type="scientific">Frankia torreyi</name>
    <dbReference type="NCBI Taxonomy" id="1856"/>
    <lineage>
        <taxon>Bacteria</taxon>
        <taxon>Bacillati</taxon>
        <taxon>Actinomycetota</taxon>
        <taxon>Actinomycetes</taxon>
        <taxon>Frankiales</taxon>
        <taxon>Frankiaceae</taxon>
        <taxon>Frankia</taxon>
    </lineage>
</organism>